<reference evidence="1" key="1">
    <citation type="submission" date="2016-11" db="EMBL/GenBank/DDBJ databases">
        <title>The genome sequence of Colletotrichum cuscutae.</title>
        <authorList>
            <person name="Baroncelli R."/>
        </authorList>
    </citation>
    <scope>NUCLEOTIDE SEQUENCE</scope>
    <source>
        <strain evidence="1">IMI 304802</strain>
    </source>
</reference>
<dbReference type="EMBL" id="MPDP01000224">
    <property type="protein sequence ID" value="KAK1470611.1"/>
    <property type="molecule type" value="Genomic_DNA"/>
</dbReference>
<comment type="caution">
    <text evidence="1">The sequence shown here is derived from an EMBL/GenBank/DDBJ whole genome shotgun (WGS) entry which is preliminary data.</text>
</comment>
<proteinExistence type="predicted"/>
<sequence>MFRGSTKMYQLSTGDAAVPIRTLLSSLGLPFWELDCIASWLD</sequence>
<dbReference type="AlphaFoldDB" id="A0AAI9V806"/>
<organism evidence="1 2">
    <name type="scientific">Colletotrichum cuscutae</name>
    <dbReference type="NCBI Taxonomy" id="1209917"/>
    <lineage>
        <taxon>Eukaryota</taxon>
        <taxon>Fungi</taxon>
        <taxon>Dikarya</taxon>
        <taxon>Ascomycota</taxon>
        <taxon>Pezizomycotina</taxon>
        <taxon>Sordariomycetes</taxon>
        <taxon>Hypocreomycetidae</taxon>
        <taxon>Glomerellales</taxon>
        <taxon>Glomerellaceae</taxon>
        <taxon>Colletotrichum</taxon>
        <taxon>Colletotrichum acutatum species complex</taxon>
    </lineage>
</organism>
<keyword evidence="2" id="KW-1185">Reference proteome</keyword>
<evidence type="ECO:0000313" key="2">
    <source>
        <dbReference type="Proteomes" id="UP001239213"/>
    </source>
</evidence>
<name>A0AAI9V806_9PEZI</name>
<accession>A0AAI9V806</accession>
<protein>
    <submittedName>
        <fullName evidence="1">Uncharacterized protein</fullName>
    </submittedName>
</protein>
<gene>
    <name evidence="1" type="ORF">CCUS01_06376</name>
</gene>
<evidence type="ECO:0000313" key="1">
    <source>
        <dbReference type="EMBL" id="KAK1470611.1"/>
    </source>
</evidence>
<dbReference type="Proteomes" id="UP001239213">
    <property type="component" value="Unassembled WGS sequence"/>
</dbReference>